<dbReference type="HOGENOM" id="CLU_3092818_0_0_1"/>
<gene>
    <name evidence="1" type="ORF">M378DRAFT_162084</name>
</gene>
<reference evidence="1 2" key="1">
    <citation type="submission" date="2014-04" db="EMBL/GenBank/DDBJ databases">
        <title>Evolutionary Origins and Diversification of the Mycorrhizal Mutualists.</title>
        <authorList>
            <consortium name="DOE Joint Genome Institute"/>
            <consortium name="Mycorrhizal Genomics Consortium"/>
            <person name="Kohler A."/>
            <person name="Kuo A."/>
            <person name="Nagy L.G."/>
            <person name="Floudas D."/>
            <person name="Copeland A."/>
            <person name="Barry K.W."/>
            <person name="Cichocki N."/>
            <person name="Veneault-Fourrey C."/>
            <person name="LaButti K."/>
            <person name="Lindquist E.A."/>
            <person name="Lipzen A."/>
            <person name="Lundell T."/>
            <person name="Morin E."/>
            <person name="Murat C."/>
            <person name="Riley R."/>
            <person name="Ohm R."/>
            <person name="Sun H."/>
            <person name="Tunlid A."/>
            <person name="Henrissat B."/>
            <person name="Grigoriev I.V."/>
            <person name="Hibbett D.S."/>
            <person name="Martin F."/>
        </authorList>
    </citation>
    <scope>NUCLEOTIDE SEQUENCE [LARGE SCALE GENOMIC DNA]</scope>
    <source>
        <strain evidence="1 2">Koide BX008</strain>
    </source>
</reference>
<evidence type="ECO:0000313" key="1">
    <source>
        <dbReference type="EMBL" id="KIL65462.1"/>
    </source>
</evidence>
<dbReference type="Proteomes" id="UP000054549">
    <property type="component" value="Unassembled WGS sequence"/>
</dbReference>
<keyword evidence="2" id="KW-1185">Reference proteome</keyword>
<name>A0A0C2WUJ8_AMAMK</name>
<organism evidence="1 2">
    <name type="scientific">Amanita muscaria (strain Koide BX008)</name>
    <dbReference type="NCBI Taxonomy" id="946122"/>
    <lineage>
        <taxon>Eukaryota</taxon>
        <taxon>Fungi</taxon>
        <taxon>Dikarya</taxon>
        <taxon>Basidiomycota</taxon>
        <taxon>Agaricomycotina</taxon>
        <taxon>Agaricomycetes</taxon>
        <taxon>Agaricomycetidae</taxon>
        <taxon>Agaricales</taxon>
        <taxon>Pluteineae</taxon>
        <taxon>Amanitaceae</taxon>
        <taxon>Amanita</taxon>
    </lineage>
</organism>
<dbReference type="EMBL" id="KN818242">
    <property type="protein sequence ID" value="KIL65462.1"/>
    <property type="molecule type" value="Genomic_DNA"/>
</dbReference>
<dbReference type="InParanoid" id="A0A0C2WUJ8"/>
<sequence>MRSNWDQRQLFAALSINEYPHCAEQSCSTNGDAVVAGRKGKRRLKRQPRFFV</sequence>
<proteinExistence type="predicted"/>
<feature type="non-terminal residue" evidence="1">
    <location>
        <position position="52"/>
    </location>
</feature>
<evidence type="ECO:0000313" key="2">
    <source>
        <dbReference type="Proteomes" id="UP000054549"/>
    </source>
</evidence>
<accession>A0A0C2WUJ8</accession>
<dbReference type="AlphaFoldDB" id="A0A0C2WUJ8"/>
<protein>
    <submittedName>
        <fullName evidence="1">Uncharacterized protein</fullName>
    </submittedName>
</protein>